<organism evidence="1 2">
    <name type="scientific">Smittium angustum</name>
    <dbReference type="NCBI Taxonomy" id="133377"/>
    <lineage>
        <taxon>Eukaryota</taxon>
        <taxon>Fungi</taxon>
        <taxon>Fungi incertae sedis</taxon>
        <taxon>Zoopagomycota</taxon>
        <taxon>Kickxellomycotina</taxon>
        <taxon>Harpellomycetes</taxon>
        <taxon>Harpellales</taxon>
        <taxon>Legeriomycetaceae</taxon>
        <taxon>Smittium</taxon>
    </lineage>
</organism>
<reference evidence="1 2" key="1">
    <citation type="journal article" date="2018" name="MBio">
        <title>Comparative Genomics Reveals the Core Gene Toolbox for the Fungus-Insect Symbiosis.</title>
        <authorList>
            <person name="Wang Y."/>
            <person name="Stata M."/>
            <person name="Wang W."/>
            <person name="Stajich J.E."/>
            <person name="White M.M."/>
            <person name="Moncalvo J.M."/>
        </authorList>
    </citation>
    <scope>NUCLEOTIDE SEQUENCE [LARGE SCALE GENOMIC DNA]</scope>
    <source>
        <strain evidence="1 2">AUS-126-30</strain>
    </source>
</reference>
<gene>
    <name evidence="1" type="ORF">BB558_000027</name>
</gene>
<evidence type="ECO:0000313" key="1">
    <source>
        <dbReference type="EMBL" id="PWA03802.1"/>
    </source>
</evidence>
<proteinExistence type="predicted"/>
<name>A0A2U1JFB8_SMIAN</name>
<evidence type="ECO:0000313" key="2">
    <source>
        <dbReference type="Proteomes" id="UP000245591"/>
    </source>
</evidence>
<accession>A0A2U1JFB8</accession>
<dbReference type="AlphaFoldDB" id="A0A2U1JFB8"/>
<protein>
    <submittedName>
        <fullName evidence="1">Uncharacterized protein</fullName>
    </submittedName>
</protein>
<comment type="caution">
    <text evidence="1">The sequence shown here is derived from an EMBL/GenBank/DDBJ whole genome shotgun (WGS) entry which is preliminary data.</text>
</comment>
<sequence>MFYLYQQYVTKRQPITDLTVYRQLKEIIPSIEEEFFCSRMTEEEKKDVLYTCPRSSCMNYSPPPLNDSASAGIKKMDFMLYRIQSAIAQATRPIDYYVYRRIQADNGALKKTKT</sequence>
<dbReference type="EMBL" id="MBFU01000002">
    <property type="protein sequence ID" value="PWA03802.1"/>
    <property type="molecule type" value="Genomic_DNA"/>
</dbReference>
<dbReference type="Proteomes" id="UP000245591">
    <property type="component" value="Unassembled WGS sequence"/>
</dbReference>
<keyword evidence="2" id="KW-1185">Reference proteome</keyword>